<gene>
    <name evidence="1" type="ORF">HMPREF0673_02431</name>
</gene>
<protein>
    <submittedName>
        <fullName evidence="1">Uncharacterized protein</fullName>
    </submittedName>
</protein>
<feature type="non-terminal residue" evidence="1">
    <location>
        <position position="193"/>
    </location>
</feature>
<dbReference type="Proteomes" id="UP000004407">
    <property type="component" value="Unassembled WGS sequence"/>
</dbReference>
<name>G6B0L3_9BACT</name>
<dbReference type="HOGENOM" id="CLU_1417958_0_0_10"/>
<reference evidence="1 2" key="1">
    <citation type="submission" date="2011-08" db="EMBL/GenBank/DDBJ databases">
        <authorList>
            <person name="Weinstock G."/>
            <person name="Sodergren E."/>
            <person name="Clifton S."/>
            <person name="Fulton L."/>
            <person name="Fulton B."/>
            <person name="Courtney L."/>
            <person name="Fronick C."/>
            <person name="Harrison M."/>
            <person name="Strong C."/>
            <person name="Farmer C."/>
            <person name="Delahaunty K."/>
            <person name="Markovic C."/>
            <person name="Hall O."/>
            <person name="Minx P."/>
            <person name="Tomlinson C."/>
            <person name="Mitreva M."/>
            <person name="Hou S."/>
            <person name="Chen J."/>
            <person name="Wollam A."/>
            <person name="Pepin K.H."/>
            <person name="Johnson M."/>
            <person name="Bhonagiri V."/>
            <person name="Zhang X."/>
            <person name="Suruliraj S."/>
            <person name="Warren W."/>
            <person name="Chinwalla A."/>
            <person name="Mardis E.R."/>
            <person name="Wilson R.K."/>
        </authorList>
    </citation>
    <scope>NUCLEOTIDE SEQUENCE [LARGE SCALE GENOMIC DNA]</scope>
    <source>
        <strain evidence="1 2">DSM 18206</strain>
    </source>
</reference>
<accession>G6B0L3</accession>
<dbReference type="EMBL" id="AFZZ01000207">
    <property type="protein sequence ID" value="EHJ37254.1"/>
    <property type="molecule type" value="Genomic_DNA"/>
</dbReference>
<evidence type="ECO:0000313" key="2">
    <source>
        <dbReference type="Proteomes" id="UP000004407"/>
    </source>
</evidence>
<dbReference type="AlphaFoldDB" id="G6B0L3"/>
<evidence type="ECO:0000313" key="1">
    <source>
        <dbReference type="EMBL" id="EHJ37254.1"/>
    </source>
</evidence>
<organism evidence="1 2">
    <name type="scientific">Leyella stercorea DSM 18206</name>
    <dbReference type="NCBI Taxonomy" id="1002367"/>
    <lineage>
        <taxon>Bacteria</taxon>
        <taxon>Pseudomonadati</taxon>
        <taxon>Bacteroidota</taxon>
        <taxon>Bacteroidia</taxon>
        <taxon>Bacteroidales</taxon>
        <taxon>Prevotellaceae</taxon>
        <taxon>Leyella</taxon>
    </lineage>
</organism>
<comment type="caution">
    <text evidence="1">The sequence shown here is derived from an EMBL/GenBank/DDBJ whole genome shotgun (WGS) entry which is preliminary data.</text>
</comment>
<sequence length="193" mass="21309">MHNGKKVTLKYTFGTDDFGTTEPSEPEVTETSNKTYKSNLHIFNLESEDESLDLFKTDKAEVNIIKYSDNSCKVTLKDITLNGKTADLVFVGKFDTDEPALDPLAEGDDENGTVTPEGIFLMTTSDNATTEFFGAAISATFEWKELSENEIEMFFNLEGGSISYEGEFNYKEDSETAISGIHAANGEAQLFTV</sequence>
<proteinExistence type="predicted"/>